<name>A0A917R1C2_9ACTN</name>
<gene>
    <name evidence="2" type="ORF">GCM10007964_28200</name>
</gene>
<sequence length="365" mass="35946">MLGVRGEGASSTIPAVASTGTAGRVPRRPRPFVPESALCLVLVPAAVTIAVAEAPAPVSVVLETPLARCPVVPPFTAERTRSRAGAVLPPERTLSALTPAIATGGAASGIGPAVPTTVRPVTAIIAEGSTRTREATAFVPALAPFATVGTRGPTAVALGAGVAASVAALERTATRIVPVASLSATVVPVIAGEAPATTLVTLEAPATTLIRPAAPVTVARPATALTAVEGAGPSIVTVGRAATPVATIAPVVRTPTCTAPVASVLSGEATFSGEATGTGTSAVLASERPAVTVSASRTGRTTTTIIPITPRGRPGAALITPVPTVTRVHAAARRTVTAPIRAIPARATTIVIAVEGALRAIVPVE</sequence>
<reference evidence="2" key="1">
    <citation type="journal article" date="2014" name="Int. J. Syst. Evol. Microbiol.">
        <title>Complete genome sequence of Corynebacterium casei LMG S-19264T (=DSM 44701T), isolated from a smear-ripened cheese.</title>
        <authorList>
            <consortium name="US DOE Joint Genome Institute (JGI-PGF)"/>
            <person name="Walter F."/>
            <person name="Albersmeier A."/>
            <person name="Kalinowski J."/>
            <person name="Ruckert C."/>
        </authorList>
    </citation>
    <scope>NUCLEOTIDE SEQUENCE</scope>
    <source>
        <strain evidence="2">JCM 13064</strain>
    </source>
</reference>
<feature type="compositionally biased region" description="Polar residues" evidence="1">
    <location>
        <begin position="9"/>
        <end position="21"/>
    </location>
</feature>
<dbReference type="AlphaFoldDB" id="A0A917R1C2"/>
<evidence type="ECO:0000313" key="3">
    <source>
        <dbReference type="Proteomes" id="UP000645217"/>
    </source>
</evidence>
<proteinExistence type="predicted"/>
<evidence type="ECO:0000256" key="1">
    <source>
        <dbReference type="SAM" id="MobiDB-lite"/>
    </source>
</evidence>
<reference evidence="2" key="2">
    <citation type="submission" date="2020-09" db="EMBL/GenBank/DDBJ databases">
        <authorList>
            <person name="Sun Q."/>
            <person name="Ohkuma M."/>
        </authorList>
    </citation>
    <scope>NUCLEOTIDE SEQUENCE</scope>
    <source>
        <strain evidence="2">JCM 13064</strain>
    </source>
</reference>
<dbReference type="EMBL" id="BMNT01000014">
    <property type="protein sequence ID" value="GGK84123.1"/>
    <property type="molecule type" value="Genomic_DNA"/>
</dbReference>
<feature type="region of interest" description="Disordered" evidence="1">
    <location>
        <begin position="1"/>
        <end position="28"/>
    </location>
</feature>
<protein>
    <submittedName>
        <fullName evidence="2">Uncharacterized protein</fullName>
    </submittedName>
</protein>
<organism evidence="2 3">
    <name type="scientific">Sphaerisporangium melleum</name>
    <dbReference type="NCBI Taxonomy" id="321316"/>
    <lineage>
        <taxon>Bacteria</taxon>
        <taxon>Bacillati</taxon>
        <taxon>Actinomycetota</taxon>
        <taxon>Actinomycetes</taxon>
        <taxon>Streptosporangiales</taxon>
        <taxon>Streptosporangiaceae</taxon>
        <taxon>Sphaerisporangium</taxon>
    </lineage>
</organism>
<dbReference type="Proteomes" id="UP000645217">
    <property type="component" value="Unassembled WGS sequence"/>
</dbReference>
<evidence type="ECO:0000313" key="2">
    <source>
        <dbReference type="EMBL" id="GGK84123.1"/>
    </source>
</evidence>
<comment type="caution">
    <text evidence="2">The sequence shown here is derived from an EMBL/GenBank/DDBJ whole genome shotgun (WGS) entry which is preliminary data.</text>
</comment>
<accession>A0A917R1C2</accession>
<keyword evidence="3" id="KW-1185">Reference proteome</keyword>